<dbReference type="Proteomes" id="UP001237448">
    <property type="component" value="Unassembled WGS sequence"/>
</dbReference>
<accession>A0ABU0FA29</accession>
<dbReference type="Gene3D" id="1.20.120.1630">
    <property type="match status" value="1"/>
</dbReference>
<feature type="transmembrane region" description="Helical" evidence="5">
    <location>
        <begin position="121"/>
        <end position="154"/>
    </location>
</feature>
<comment type="subcellular location">
    <subcellularLocation>
        <location evidence="1">Membrane</location>
        <topology evidence="1">Multi-pass membrane protein</topology>
    </subcellularLocation>
</comment>
<keyword evidence="7" id="KW-1185">Reference proteome</keyword>
<organism evidence="6 7">
    <name type="scientific">Labrys monachus</name>
    <dbReference type="NCBI Taxonomy" id="217067"/>
    <lineage>
        <taxon>Bacteria</taxon>
        <taxon>Pseudomonadati</taxon>
        <taxon>Pseudomonadota</taxon>
        <taxon>Alphaproteobacteria</taxon>
        <taxon>Hyphomicrobiales</taxon>
        <taxon>Xanthobacteraceae</taxon>
        <taxon>Labrys</taxon>
    </lineage>
</organism>
<keyword evidence="4 5" id="KW-0472">Membrane</keyword>
<dbReference type="Pfam" id="PF04140">
    <property type="entry name" value="ICMT"/>
    <property type="match status" value="1"/>
</dbReference>
<dbReference type="PANTHER" id="PTHR43847">
    <property type="entry name" value="BLL3993 PROTEIN"/>
    <property type="match status" value="1"/>
</dbReference>
<dbReference type="RefSeq" id="WP_307423104.1">
    <property type="nucleotide sequence ID" value="NZ_JAUSVK010000001.1"/>
</dbReference>
<dbReference type="EMBL" id="JAUSVK010000001">
    <property type="protein sequence ID" value="MDQ0391187.1"/>
    <property type="molecule type" value="Genomic_DNA"/>
</dbReference>
<feature type="transmembrane region" description="Helical" evidence="5">
    <location>
        <begin position="71"/>
        <end position="88"/>
    </location>
</feature>
<evidence type="ECO:0000256" key="2">
    <source>
        <dbReference type="ARBA" id="ARBA00022692"/>
    </source>
</evidence>
<reference evidence="6 7" key="1">
    <citation type="submission" date="2023-07" db="EMBL/GenBank/DDBJ databases">
        <title>Genomic Encyclopedia of Type Strains, Phase IV (KMG-IV): sequencing the most valuable type-strain genomes for metagenomic binning, comparative biology and taxonomic classification.</title>
        <authorList>
            <person name="Goeker M."/>
        </authorList>
    </citation>
    <scope>NUCLEOTIDE SEQUENCE [LARGE SCALE GENOMIC DNA]</scope>
    <source>
        <strain evidence="6 7">DSM 5896</strain>
    </source>
</reference>
<name>A0ABU0FA29_9HYPH</name>
<evidence type="ECO:0000256" key="3">
    <source>
        <dbReference type="ARBA" id="ARBA00022989"/>
    </source>
</evidence>
<sequence>MHPGIVLIGLWVAWALSWLVAARWASRPTRIETTRNAAIYRMALLTGGLLLAVPAHSAWAMHLWWPGHVQAWLLVLLAAAGFAFAWWARLHLGRLWSSSVTIKPDHHIVDTGPYGLVRHPIYAGLLLAVLATVLIKGGLLGIGGGVIILAGIIVKARLEEGFLREDLGREAYDSYARRVPMLVPFLRFG</sequence>
<keyword evidence="3 5" id="KW-1133">Transmembrane helix</keyword>
<proteinExistence type="predicted"/>
<gene>
    <name evidence="6" type="ORF">J3R73_000979</name>
</gene>
<evidence type="ECO:0000313" key="6">
    <source>
        <dbReference type="EMBL" id="MDQ0391187.1"/>
    </source>
</evidence>
<evidence type="ECO:0000313" key="7">
    <source>
        <dbReference type="Proteomes" id="UP001237448"/>
    </source>
</evidence>
<protein>
    <submittedName>
        <fullName evidence="6">Protein-S-isoprenylcysteine O-methyltransferase Ste14</fullName>
    </submittedName>
</protein>
<dbReference type="InterPro" id="IPR007269">
    <property type="entry name" value="ICMT_MeTrfase"/>
</dbReference>
<feature type="transmembrane region" description="Helical" evidence="5">
    <location>
        <begin position="38"/>
        <end position="59"/>
    </location>
</feature>
<dbReference type="InterPro" id="IPR052527">
    <property type="entry name" value="Metal_cation-efflux_comp"/>
</dbReference>
<evidence type="ECO:0000256" key="1">
    <source>
        <dbReference type="ARBA" id="ARBA00004141"/>
    </source>
</evidence>
<comment type="caution">
    <text evidence="6">The sequence shown here is derived from an EMBL/GenBank/DDBJ whole genome shotgun (WGS) entry which is preliminary data.</text>
</comment>
<evidence type="ECO:0000256" key="5">
    <source>
        <dbReference type="SAM" id="Phobius"/>
    </source>
</evidence>
<dbReference type="PANTHER" id="PTHR43847:SF1">
    <property type="entry name" value="BLL3993 PROTEIN"/>
    <property type="match status" value="1"/>
</dbReference>
<evidence type="ECO:0000256" key="4">
    <source>
        <dbReference type="ARBA" id="ARBA00023136"/>
    </source>
</evidence>
<keyword evidence="2 5" id="KW-0812">Transmembrane</keyword>